<dbReference type="NCBIfam" id="TIGR02595">
    <property type="entry name" value="PEP_CTERM"/>
    <property type="match status" value="1"/>
</dbReference>
<proteinExistence type="predicted"/>
<dbReference type="EMBL" id="BLAY01000059">
    <property type="protein sequence ID" value="GET39140.1"/>
    <property type="molecule type" value="Genomic_DNA"/>
</dbReference>
<dbReference type="InterPro" id="IPR013424">
    <property type="entry name" value="Ice-binding_C"/>
</dbReference>
<reference evidence="1" key="1">
    <citation type="submission" date="2019-10" db="EMBL/GenBank/DDBJ databases">
        <title>Draft genome sequece of Microseira wollei NIES-4236.</title>
        <authorList>
            <person name="Yamaguchi H."/>
            <person name="Suzuki S."/>
            <person name="Kawachi M."/>
        </authorList>
    </citation>
    <scope>NUCLEOTIDE SEQUENCE</scope>
    <source>
        <strain evidence="1">NIES-4236</strain>
    </source>
</reference>
<keyword evidence="2" id="KW-1185">Reference proteome</keyword>
<accession>A0AAV3XBE9</accession>
<evidence type="ECO:0000313" key="1">
    <source>
        <dbReference type="EMBL" id="GET39140.1"/>
    </source>
</evidence>
<evidence type="ECO:0008006" key="3">
    <source>
        <dbReference type="Google" id="ProtNLM"/>
    </source>
</evidence>
<name>A0AAV3XBE9_9CYAN</name>
<dbReference type="Proteomes" id="UP001050975">
    <property type="component" value="Unassembled WGS sequence"/>
</dbReference>
<dbReference type="RefSeq" id="WP_226584157.1">
    <property type="nucleotide sequence ID" value="NZ_BLAY01000059.1"/>
</dbReference>
<organism evidence="1 2">
    <name type="scientific">Microseira wollei NIES-4236</name>
    <dbReference type="NCBI Taxonomy" id="2530354"/>
    <lineage>
        <taxon>Bacteria</taxon>
        <taxon>Bacillati</taxon>
        <taxon>Cyanobacteriota</taxon>
        <taxon>Cyanophyceae</taxon>
        <taxon>Oscillatoriophycideae</taxon>
        <taxon>Aerosakkonematales</taxon>
        <taxon>Aerosakkonemataceae</taxon>
        <taxon>Microseira</taxon>
    </lineage>
</organism>
<dbReference type="AlphaFoldDB" id="A0AAV3XBE9"/>
<comment type="caution">
    <text evidence="1">The sequence shown here is derived from an EMBL/GenBank/DDBJ whole genome shotgun (WGS) entry which is preliminary data.</text>
</comment>
<gene>
    <name evidence="1" type="ORF">MiSe_39040</name>
</gene>
<sequence length="242" mass="25668">MKGKQILGLIATATTALVSYTAPGQAVSLTPGEIFGTQGIKFIENTEVKFNFVQSNGAFKSSVKLFEIGAGNRLTFVKDLFVETKGSDNLSENGWRGTCGNTVAFTEGTSCKSYFTFIANKTYSLGLDSGVNGIVYSTTALNTFAPGGTQQAVFNSFGSQAEEDTTIFTGVNAAQFQSSDPLSRVVRIGFEDTGNGNDGDFQDFTITAVARRTAVPEPTALAGLALSGGALAFWRRRRVGRV</sequence>
<protein>
    <recommendedName>
        <fullName evidence="3">PEP-CTERM protein-sorting domain-containing protein</fullName>
    </recommendedName>
</protein>
<evidence type="ECO:0000313" key="2">
    <source>
        <dbReference type="Proteomes" id="UP001050975"/>
    </source>
</evidence>